<protein>
    <submittedName>
        <fullName evidence="2">Tetratricopeptide repeat protein</fullName>
    </submittedName>
</protein>
<dbReference type="Gene3D" id="3.40.50.300">
    <property type="entry name" value="P-loop containing nucleotide triphosphate hydrolases"/>
    <property type="match status" value="1"/>
</dbReference>
<name>A0A5Q0GV20_SACSY</name>
<organism evidence="2 3">
    <name type="scientific">Saccharothrix syringae</name>
    <name type="common">Nocardiopsis syringae</name>
    <dbReference type="NCBI Taxonomy" id="103733"/>
    <lineage>
        <taxon>Bacteria</taxon>
        <taxon>Bacillati</taxon>
        <taxon>Actinomycetota</taxon>
        <taxon>Actinomycetes</taxon>
        <taxon>Pseudonocardiales</taxon>
        <taxon>Pseudonocardiaceae</taxon>
        <taxon>Saccharothrix</taxon>
    </lineage>
</organism>
<dbReference type="InterPro" id="IPR019734">
    <property type="entry name" value="TPR_rpt"/>
</dbReference>
<dbReference type="Gene3D" id="1.25.40.10">
    <property type="entry name" value="Tetratricopeptide repeat domain"/>
    <property type="match status" value="1"/>
</dbReference>
<dbReference type="PANTHER" id="PTHR47691">
    <property type="entry name" value="REGULATOR-RELATED"/>
    <property type="match status" value="1"/>
</dbReference>
<feature type="region of interest" description="Disordered" evidence="1">
    <location>
        <begin position="39"/>
        <end position="66"/>
    </location>
</feature>
<dbReference type="GO" id="GO:0043531">
    <property type="term" value="F:ADP binding"/>
    <property type="evidence" value="ECO:0007669"/>
    <property type="project" value="InterPro"/>
</dbReference>
<dbReference type="EMBL" id="CP034550">
    <property type="protein sequence ID" value="QFZ17927.1"/>
    <property type="molecule type" value="Genomic_DNA"/>
</dbReference>
<gene>
    <name evidence="2" type="ORF">EKG83_10945</name>
</gene>
<dbReference type="KEGG" id="ssyi:EKG83_10945"/>
<keyword evidence="3" id="KW-1185">Reference proteome</keyword>
<dbReference type="SUPFAM" id="SSF48452">
    <property type="entry name" value="TPR-like"/>
    <property type="match status" value="1"/>
</dbReference>
<sequence>MARDTGRPPRHPHPTNAVDGVVHGVVLQAETVTGGIHHHWTPVAATPGPRGTPSPRQLPSPPASFTGRRRELDLLTGALDRPGGTAVVSVIGGAGGMGKTWLTLHWAHRHLDRFPDGQLFADLRGFDPSGEPLSPTAVVCGFLHALGVPSSEIPAEPDARVGLYRTLTAGRRLLVVLDNAADAAQVAPLLPGGSSSVVLVTSRYHLAGLVVANGAGRVELDALTDAESRELLTRHLGAERVAREPRAVDELVDRCSGLPLALSIASARALDNPDFPLRAVVGELADEQTRLDGLDGGDDATSVRAVFSWSYRRLAPGAARLFRLLGLHPGPDLQVHAAACLADVPVHEVRPVLRELCRAHLVAERSPDRFSSHDLLRAYAAELVLGVDGEAERRSATTRVLDYYLHCADLADALLPTARSGPPVTPGRRPRSAPALSAAADASEWFTTERANLVAAAELASAQGLLVHAWQLPYRLSRYFWLRADHETLLGVTEAGLAAATRLGDDDGRFAMLFNRGVALQQGGRPEQALSSLREALEVARTTGDPEQRARAVGTTADALQALGRNGEAEAHYREAIRLSRAAGARWAEANAHHNSGLSRWEAARHADAERSLRRALRLYRELGDRCGETRCRADLALLLLEVGEHGAALRNARAALTTAAGMASPYYRGMAHDRLAVVLHRLDLPGAVEHWEEALALFSELDAPEAERVRARLARTRR</sequence>
<dbReference type="Proteomes" id="UP000325787">
    <property type="component" value="Chromosome"/>
</dbReference>
<reference evidence="3" key="1">
    <citation type="journal article" date="2021" name="Curr. Microbiol.">
        <title>Complete genome of nocamycin-producing strain Saccharothrix syringae NRRL B-16468 reveals the biosynthetic potential for secondary metabolites.</title>
        <authorList>
            <person name="Mo X."/>
            <person name="Yang S."/>
        </authorList>
    </citation>
    <scope>NUCLEOTIDE SEQUENCE [LARGE SCALE GENOMIC DNA]</scope>
    <source>
        <strain evidence="3">ATCC 51364 / DSM 43886 / JCM 6844 / KCTC 9398 / NBRC 14523 / NRRL B-16468 / INA 2240</strain>
    </source>
</reference>
<evidence type="ECO:0000256" key="1">
    <source>
        <dbReference type="SAM" id="MobiDB-lite"/>
    </source>
</evidence>
<dbReference type="OrthoDB" id="581105at2"/>
<dbReference type="Pfam" id="PF13424">
    <property type="entry name" value="TPR_12"/>
    <property type="match status" value="1"/>
</dbReference>
<accession>A0A5Q0GV20</accession>
<feature type="compositionally biased region" description="Pro residues" evidence="1">
    <location>
        <begin position="50"/>
        <end position="62"/>
    </location>
</feature>
<dbReference type="SUPFAM" id="SSF52540">
    <property type="entry name" value="P-loop containing nucleoside triphosphate hydrolases"/>
    <property type="match status" value="1"/>
</dbReference>
<proteinExistence type="predicted"/>
<dbReference type="InterPro" id="IPR011990">
    <property type="entry name" value="TPR-like_helical_dom_sf"/>
</dbReference>
<dbReference type="AlphaFoldDB" id="A0A5Q0GV20"/>
<dbReference type="PANTHER" id="PTHR47691:SF3">
    <property type="entry name" value="HTH-TYPE TRANSCRIPTIONAL REGULATOR RV0890C-RELATED"/>
    <property type="match status" value="1"/>
</dbReference>
<dbReference type="RefSeq" id="WP_153278008.1">
    <property type="nucleotide sequence ID" value="NZ_CP034550.1"/>
</dbReference>
<dbReference type="InterPro" id="IPR027417">
    <property type="entry name" value="P-loop_NTPase"/>
</dbReference>
<dbReference type="SMART" id="SM00028">
    <property type="entry name" value="TPR"/>
    <property type="match status" value="5"/>
</dbReference>
<evidence type="ECO:0000313" key="3">
    <source>
        <dbReference type="Proteomes" id="UP000325787"/>
    </source>
</evidence>
<dbReference type="PRINTS" id="PR00364">
    <property type="entry name" value="DISEASERSIST"/>
</dbReference>
<evidence type="ECO:0000313" key="2">
    <source>
        <dbReference type="EMBL" id="QFZ17927.1"/>
    </source>
</evidence>